<name>A0A6B0V0C1_IXORI</name>
<proteinExistence type="predicted"/>
<sequence length="184" mass="20403">MLVQPIHIVYTYLCSFSYCFALFYATQLASASSSMKNASRMRELWISRSNFTSRHGHLLLHVAQDGPGFHGGRAPQNLTQPEQVHKDVVVHLEHVIHAGTSIHGPTQSHDVLVRQVVVRIHEVTLDGVAVSPILVGYKVLERLLWRFRQQEDHLDGQVLEPSAAGSPAGSDGVPLGEVVSRRMN</sequence>
<accession>A0A6B0V0C1</accession>
<organism evidence="3">
    <name type="scientific">Ixodes ricinus</name>
    <name type="common">Common tick</name>
    <name type="synonym">Acarus ricinus</name>
    <dbReference type="NCBI Taxonomy" id="34613"/>
    <lineage>
        <taxon>Eukaryota</taxon>
        <taxon>Metazoa</taxon>
        <taxon>Ecdysozoa</taxon>
        <taxon>Arthropoda</taxon>
        <taxon>Chelicerata</taxon>
        <taxon>Arachnida</taxon>
        <taxon>Acari</taxon>
        <taxon>Parasitiformes</taxon>
        <taxon>Ixodida</taxon>
        <taxon>Ixodoidea</taxon>
        <taxon>Ixodidae</taxon>
        <taxon>Ixodinae</taxon>
        <taxon>Ixodes</taxon>
    </lineage>
</organism>
<keyword evidence="2" id="KW-1133">Transmembrane helix</keyword>
<dbReference type="AlphaFoldDB" id="A0A6B0V0C1"/>
<feature type="transmembrane region" description="Helical" evidence="2">
    <location>
        <begin position="6"/>
        <end position="26"/>
    </location>
</feature>
<keyword evidence="2" id="KW-0472">Membrane</keyword>
<evidence type="ECO:0000256" key="2">
    <source>
        <dbReference type="SAM" id="Phobius"/>
    </source>
</evidence>
<evidence type="ECO:0000313" key="3">
    <source>
        <dbReference type="EMBL" id="MXU95362.1"/>
    </source>
</evidence>
<dbReference type="EMBL" id="GIFC01013279">
    <property type="protein sequence ID" value="MXU95362.1"/>
    <property type="molecule type" value="Transcribed_RNA"/>
</dbReference>
<feature type="region of interest" description="Disordered" evidence="1">
    <location>
        <begin position="159"/>
        <end position="184"/>
    </location>
</feature>
<keyword evidence="2" id="KW-0812">Transmembrane</keyword>
<protein>
    <submittedName>
        <fullName evidence="3">Putative secreted protein</fullName>
    </submittedName>
</protein>
<evidence type="ECO:0000256" key="1">
    <source>
        <dbReference type="SAM" id="MobiDB-lite"/>
    </source>
</evidence>
<reference evidence="3" key="1">
    <citation type="submission" date="2019-12" db="EMBL/GenBank/DDBJ databases">
        <title>An insight into the sialome of adult female Ixodes ricinus ticks feeding for 6 days.</title>
        <authorList>
            <person name="Perner J."/>
            <person name="Ribeiro J.M.C."/>
        </authorList>
    </citation>
    <scope>NUCLEOTIDE SEQUENCE</scope>
    <source>
        <strain evidence="3">Semi-engorged</strain>
        <tissue evidence="3">Salivary glands</tissue>
    </source>
</reference>